<evidence type="ECO:0000313" key="2">
    <source>
        <dbReference type="Proteomes" id="UP000037558"/>
    </source>
</evidence>
<dbReference type="AlphaFoldDB" id="A0A0M0KFX8"/>
<sequence>MLNEHAKIIKAFSSVGEVVGRKKLQKMIFIAKKLEFPFYEKYNFHFFGPYSEELTLRVEELCNLGFINEVKEKKGGYMQYRYALTDSGEEFLSHFELDLPCLGECMSDMNEQNSRFLELVSTVLYFENLSKEEVQEKVFTLKSKQRYTVEEVEKAYEYIEGLKQRKRND</sequence>
<organism evidence="1 2">
    <name type="scientific">Priestia koreensis</name>
    <dbReference type="NCBI Taxonomy" id="284581"/>
    <lineage>
        <taxon>Bacteria</taxon>
        <taxon>Bacillati</taxon>
        <taxon>Bacillota</taxon>
        <taxon>Bacilli</taxon>
        <taxon>Bacillales</taxon>
        <taxon>Bacillaceae</taxon>
        <taxon>Priestia</taxon>
    </lineage>
</organism>
<protein>
    <recommendedName>
        <fullName evidence="3">YwgA family protein</fullName>
    </recommendedName>
</protein>
<dbReference type="PATRIC" id="fig|284581.3.peg.3443"/>
<dbReference type="STRING" id="284581.AMD01_22920"/>
<accession>A0A0M0KFX8</accession>
<proteinExistence type="predicted"/>
<comment type="caution">
    <text evidence="1">The sequence shown here is derived from an EMBL/GenBank/DDBJ whole genome shotgun (WGS) entry which is preliminary data.</text>
</comment>
<evidence type="ECO:0008006" key="3">
    <source>
        <dbReference type="Google" id="ProtNLM"/>
    </source>
</evidence>
<dbReference type="OrthoDB" id="5507947at2"/>
<dbReference type="EMBL" id="LILC01000037">
    <property type="protein sequence ID" value="KOO37323.1"/>
    <property type="molecule type" value="Genomic_DNA"/>
</dbReference>
<dbReference type="Proteomes" id="UP000037558">
    <property type="component" value="Unassembled WGS sequence"/>
</dbReference>
<keyword evidence="2" id="KW-1185">Reference proteome</keyword>
<reference evidence="2" key="1">
    <citation type="submission" date="2015-08" db="EMBL/GenBank/DDBJ databases">
        <title>Fjat-14210 dsm16467.</title>
        <authorList>
            <person name="Liu B."/>
            <person name="Wang J."/>
            <person name="Zhu Y."/>
            <person name="Liu G."/>
            <person name="Chen Q."/>
            <person name="Chen Z."/>
            <person name="Lan J."/>
            <person name="Che J."/>
            <person name="Ge C."/>
            <person name="Shi H."/>
            <person name="Pan Z."/>
            <person name="Liu X."/>
        </authorList>
    </citation>
    <scope>NUCLEOTIDE SEQUENCE [LARGE SCALE GENOMIC DNA]</scope>
    <source>
        <strain evidence="2">DSM 16467</strain>
    </source>
</reference>
<dbReference type="RefSeq" id="WP_053403762.1">
    <property type="nucleotide sequence ID" value="NZ_JAUKEN010000003.1"/>
</dbReference>
<evidence type="ECO:0000313" key="1">
    <source>
        <dbReference type="EMBL" id="KOO37323.1"/>
    </source>
</evidence>
<gene>
    <name evidence="1" type="ORF">AMD01_22920</name>
</gene>
<name>A0A0M0KFX8_9BACI</name>